<protein>
    <submittedName>
        <fullName evidence="7">DNA recombination protein RmuC</fullName>
    </submittedName>
</protein>
<proteinExistence type="inferred from homology"/>
<evidence type="ECO:0000256" key="1">
    <source>
        <dbReference type="ARBA" id="ARBA00003416"/>
    </source>
</evidence>
<keyword evidence="3 5" id="KW-0175">Coiled coil</keyword>
<name>A0ABQ2WII3_9ALTE</name>
<dbReference type="EMBL" id="BMYR01000004">
    <property type="protein sequence ID" value="GGW56970.1"/>
    <property type="molecule type" value="Genomic_DNA"/>
</dbReference>
<evidence type="ECO:0000313" key="7">
    <source>
        <dbReference type="EMBL" id="GGW56970.1"/>
    </source>
</evidence>
<evidence type="ECO:0000256" key="2">
    <source>
        <dbReference type="ARBA" id="ARBA00009840"/>
    </source>
</evidence>
<evidence type="ECO:0000256" key="6">
    <source>
        <dbReference type="SAM" id="Phobius"/>
    </source>
</evidence>
<keyword evidence="6" id="KW-1133">Transmembrane helix</keyword>
<keyword evidence="6" id="KW-0812">Transmembrane</keyword>
<feature type="transmembrane region" description="Helical" evidence="6">
    <location>
        <begin position="6"/>
        <end position="27"/>
    </location>
</feature>
<organism evidence="7 8">
    <name type="scientific">Alishewanella tabrizica</name>
    <dbReference type="NCBI Taxonomy" id="671278"/>
    <lineage>
        <taxon>Bacteria</taxon>
        <taxon>Pseudomonadati</taxon>
        <taxon>Pseudomonadota</taxon>
        <taxon>Gammaproteobacteria</taxon>
        <taxon>Alteromonadales</taxon>
        <taxon>Alteromonadaceae</taxon>
        <taxon>Alishewanella</taxon>
    </lineage>
</organism>
<reference evidence="8" key="1">
    <citation type="journal article" date="2019" name="Int. J. Syst. Evol. Microbiol.">
        <title>The Global Catalogue of Microorganisms (GCM) 10K type strain sequencing project: providing services to taxonomists for standard genome sequencing and annotation.</title>
        <authorList>
            <consortium name="The Broad Institute Genomics Platform"/>
            <consortium name="The Broad Institute Genome Sequencing Center for Infectious Disease"/>
            <person name="Wu L."/>
            <person name="Ma J."/>
        </authorList>
    </citation>
    <scope>NUCLEOTIDE SEQUENCE [LARGE SCALE GENOMIC DNA]</scope>
    <source>
        <strain evidence="8">KCTC 23723</strain>
    </source>
</reference>
<dbReference type="Proteomes" id="UP000634667">
    <property type="component" value="Unassembled WGS sequence"/>
</dbReference>
<dbReference type="RefSeq" id="WP_189481370.1">
    <property type="nucleotide sequence ID" value="NZ_BMYR01000004.1"/>
</dbReference>
<feature type="coiled-coil region" evidence="5">
    <location>
        <begin position="63"/>
        <end position="146"/>
    </location>
</feature>
<comment type="similarity">
    <text evidence="2">Belongs to the RmuC family.</text>
</comment>
<gene>
    <name evidence="7" type="primary">rmuC</name>
    <name evidence="7" type="ORF">GCM10008111_11210</name>
</gene>
<evidence type="ECO:0000256" key="4">
    <source>
        <dbReference type="ARBA" id="ARBA00023172"/>
    </source>
</evidence>
<keyword evidence="8" id="KW-1185">Reference proteome</keyword>
<accession>A0ABQ2WII3</accession>
<keyword evidence="6" id="KW-0472">Membrane</keyword>
<dbReference type="Pfam" id="PF02646">
    <property type="entry name" value="RmuC"/>
    <property type="match status" value="1"/>
</dbReference>
<dbReference type="InterPro" id="IPR003798">
    <property type="entry name" value="DNA_recombination_RmuC"/>
</dbReference>
<comment type="function">
    <text evidence="1">Involved in DNA recombination.</text>
</comment>
<evidence type="ECO:0000256" key="3">
    <source>
        <dbReference type="ARBA" id="ARBA00023054"/>
    </source>
</evidence>
<evidence type="ECO:0000313" key="8">
    <source>
        <dbReference type="Proteomes" id="UP000634667"/>
    </source>
</evidence>
<comment type="caution">
    <text evidence="7">The sequence shown here is derived from an EMBL/GenBank/DDBJ whole genome shotgun (WGS) entry which is preliminary data.</text>
</comment>
<sequence length="516" mass="58865">MAFSEIHMLISLALAMIFAAVVSFVIARVRHKPQWQQVQTALSKAQEQLDAQQSALQQQALYSSKLEERHHFSEATINRLQQENSRYNSELKQLQLAFAAESKQAQHFETTLNEQEKQYQQLMEQYQAARHQLESLQLQYHQLSTDYTALKTAQTERDASHQRELASFEQQKLNLIEQFKLLSNDILDAKAQSLQESSKLTLATVMNPFQQSMEAFKKEVHDIHHRETTAQGELKKELDSLKQLNQQITQEAHALSTALRGQKKLQGNWGELVLENVLERSGLQLGVDYQREVSFTSEEGKYRPDAIVYLPQNKHLVIDAKVSLNAYTRYVNAENETDRVLALKEHVQAISNRIKELSAKEYFALPGLNSPDMVFMFIPIESAFVEALKADESLFSQAIAQHILVATPTTLLTSLNIVRQLWRYEDQNKHTAALAQKADAVFKKLNSFLANFEKIKKGLEQAQTAYTTAENQLVSGKGNLVKHVADFKKLAPAIRSELPQYFLEKAELEIDLSQPE</sequence>
<dbReference type="PANTHER" id="PTHR30563:SF0">
    <property type="entry name" value="DNA RECOMBINATION PROTEIN RMUC"/>
    <property type="match status" value="1"/>
</dbReference>
<feature type="coiled-coil region" evidence="5">
    <location>
        <begin position="231"/>
        <end position="258"/>
    </location>
</feature>
<keyword evidence="4" id="KW-0233">DNA recombination</keyword>
<dbReference type="PANTHER" id="PTHR30563">
    <property type="entry name" value="DNA RECOMBINATION PROTEIN RMUC"/>
    <property type="match status" value="1"/>
</dbReference>
<evidence type="ECO:0000256" key="5">
    <source>
        <dbReference type="SAM" id="Coils"/>
    </source>
</evidence>